<name>L9ZBX5_9EURY</name>
<dbReference type="AlphaFoldDB" id="L9ZBX5"/>
<keyword evidence="3" id="KW-1185">Reference proteome</keyword>
<dbReference type="EMBL" id="AOIJ01000030">
    <property type="protein sequence ID" value="ELY83909.1"/>
    <property type="molecule type" value="Genomic_DNA"/>
</dbReference>
<protein>
    <submittedName>
        <fullName evidence="2">Uncharacterized protein</fullName>
    </submittedName>
</protein>
<evidence type="ECO:0000313" key="3">
    <source>
        <dbReference type="Proteomes" id="UP000011592"/>
    </source>
</evidence>
<gene>
    <name evidence="2" type="ORF">C486_01739</name>
</gene>
<feature type="region of interest" description="Disordered" evidence="1">
    <location>
        <begin position="1"/>
        <end position="22"/>
    </location>
</feature>
<evidence type="ECO:0000313" key="2">
    <source>
        <dbReference type="EMBL" id="ELY83909.1"/>
    </source>
</evidence>
<reference evidence="2 3" key="1">
    <citation type="journal article" date="2014" name="PLoS Genet.">
        <title>Phylogenetically driven sequencing of extremely halophilic archaea reveals strategies for static and dynamic osmo-response.</title>
        <authorList>
            <person name="Becker E.A."/>
            <person name="Seitzer P.M."/>
            <person name="Tritt A."/>
            <person name="Larsen D."/>
            <person name="Krusor M."/>
            <person name="Yao A.I."/>
            <person name="Wu D."/>
            <person name="Madern D."/>
            <person name="Eisen J.A."/>
            <person name="Darling A.E."/>
            <person name="Facciotti M.T."/>
        </authorList>
    </citation>
    <scope>NUCLEOTIDE SEQUENCE [LARGE SCALE GENOMIC DNA]</scope>
    <source>
        <strain evidence="2 3">JCM 14663</strain>
    </source>
</reference>
<dbReference type="Proteomes" id="UP000011592">
    <property type="component" value="Unassembled WGS sequence"/>
</dbReference>
<proteinExistence type="predicted"/>
<sequence length="48" mass="5451">MESERSAGNRTTHRRRPIGTPTRVAMTVEFGRASPLLETNGIATRRRR</sequence>
<organism evidence="2 3">
    <name type="scientific">Natrinema gari JCM 14663</name>
    <dbReference type="NCBI Taxonomy" id="1230459"/>
    <lineage>
        <taxon>Archaea</taxon>
        <taxon>Methanobacteriati</taxon>
        <taxon>Methanobacteriota</taxon>
        <taxon>Stenosarchaea group</taxon>
        <taxon>Halobacteria</taxon>
        <taxon>Halobacteriales</taxon>
        <taxon>Natrialbaceae</taxon>
        <taxon>Natrinema</taxon>
    </lineage>
</organism>
<comment type="caution">
    <text evidence="2">The sequence shown here is derived from an EMBL/GenBank/DDBJ whole genome shotgun (WGS) entry which is preliminary data.</text>
</comment>
<evidence type="ECO:0000256" key="1">
    <source>
        <dbReference type="SAM" id="MobiDB-lite"/>
    </source>
</evidence>
<accession>L9ZBX5</accession>